<sequence>MRLQIFDHLTTLKLQRFSLLCLGSFLSMARPTCQLARSRILRPASSHYLLSRRRVFVVQRDTLWISLPLRFCSESMVTLLLVPCCTSCD</sequence>
<keyword evidence="2" id="KW-1185">Reference proteome</keyword>
<name>A0A067MJK6_BOTB1</name>
<dbReference type="Proteomes" id="UP000027195">
    <property type="component" value="Unassembled WGS sequence"/>
</dbReference>
<dbReference type="HOGENOM" id="CLU_2454430_0_0_1"/>
<evidence type="ECO:0000313" key="2">
    <source>
        <dbReference type="Proteomes" id="UP000027195"/>
    </source>
</evidence>
<reference evidence="2" key="1">
    <citation type="journal article" date="2014" name="Proc. Natl. Acad. Sci. U.S.A.">
        <title>Extensive sampling of basidiomycete genomes demonstrates inadequacy of the white-rot/brown-rot paradigm for wood decay fungi.</title>
        <authorList>
            <person name="Riley R."/>
            <person name="Salamov A.A."/>
            <person name="Brown D.W."/>
            <person name="Nagy L.G."/>
            <person name="Floudas D."/>
            <person name="Held B.W."/>
            <person name="Levasseur A."/>
            <person name="Lombard V."/>
            <person name="Morin E."/>
            <person name="Otillar R."/>
            <person name="Lindquist E.A."/>
            <person name="Sun H."/>
            <person name="LaButti K.M."/>
            <person name="Schmutz J."/>
            <person name="Jabbour D."/>
            <person name="Luo H."/>
            <person name="Baker S.E."/>
            <person name="Pisabarro A.G."/>
            <person name="Walton J.D."/>
            <person name="Blanchette R.A."/>
            <person name="Henrissat B."/>
            <person name="Martin F."/>
            <person name="Cullen D."/>
            <person name="Hibbett D.S."/>
            <person name="Grigoriev I.V."/>
        </authorList>
    </citation>
    <scope>NUCLEOTIDE SEQUENCE [LARGE SCALE GENOMIC DNA]</scope>
    <source>
        <strain evidence="2">FD-172 SS1</strain>
    </source>
</reference>
<dbReference type="AlphaFoldDB" id="A0A067MJK6"/>
<protein>
    <submittedName>
        <fullName evidence="1">Uncharacterized protein</fullName>
    </submittedName>
</protein>
<proteinExistence type="predicted"/>
<gene>
    <name evidence="1" type="ORF">BOTBODRAFT_451051</name>
</gene>
<organism evidence="1 2">
    <name type="scientific">Botryobasidium botryosum (strain FD-172 SS1)</name>
    <dbReference type="NCBI Taxonomy" id="930990"/>
    <lineage>
        <taxon>Eukaryota</taxon>
        <taxon>Fungi</taxon>
        <taxon>Dikarya</taxon>
        <taxon>Basidiomycota</taxon>
        <taxon>Agaricomycotina</taxon>
        <taxon>Agaricomycetes</taxon>
        <taxon>Cantharellales</taxon>
        <taxon>Botryobasidiaceae</taxon>
        <taxon>Botryobasidium</taxon>
    </lineage>
</organism>
<dbReference type="InParanoid" id="A0A067MJK6"/>
<dbReference type="EMBL" id="KL198056">
    <property type="protein sequence ID" value="KDQ11746.1"/>
    <property type="molecule type" value="Genomic_DNA"/>
</dbReference>
<evidence type="ECO:0000313" key="1">
    <source>
        <dbReference type="EMBL" id="KDQ11746.1"/>
    </source>
</evidence>
<accession>A0A067MJK6</accession>